<reference evidence="3 4" key="1">
    <citation type="submission" date="2018-04" db="EMBL/GenBank/DDBJ databases">
        <title>Genomic Encyclopedia of Archaeal and Bacterial Type Strains, Phase II (KMG-II): from individual species to whole genera.</title>
        <authorList>
            <person name="Goeker M."/>
        </authorList>
    </citation>
    <scope>NUCLEOTIDE SEQUENCE [LARGE SCALE GENOMIC DNA]</scope>
    <source>
        <strain evidence="3 4">DSM 45169</strain>
    </source>
</reference>
<comment type="caution">
    <text evidence="3">The sequence shown here is derived from an EMBL/GenBank/DDBJ whole genome shotgun (WGS) entry which is preliminary data.</text>
</comment>
<dbReference type="Proteomes" id="UP000241639">
    <property type="component" value="Unassembled WGS sequence"/>
</dbReference>
<dbReference type="SUPFAM" id="SSF109755">
    <property type="entry name" value="PhoU-like"/>
    <property type="match status" value="1"/>
</dbReference>
<keyword evidence="4" id="KW-1185">Reference proteome</keyword>
<evidence type="ECO:0008006" key="5">
    <source>
        <dbReference type="Google" id="ProtNLM"/>
    </source>
</evidence>
<gene>
    <name evidence="3" type="ORF">C8J48_2696</name>
</gene>
<comment type="similarity">
    <text evidence="1">Belongs to the UPF0111 family.</text>
</comment>
<dbReference type="EMBL" id="PZZP01000001">
    <property type="protein sequence ID" value="PTM60057.1"/>
    <property type="molecule type" value="Genomic_DNA"/>
</dbReference>
<dbReference type="InterPro" id="IPR018445">
    <property type="entry name" value="Put_Phosphate_transp_reg"/>
</dbReference>
<dbReference type="InterPro" id="IPR038078">
    <property type="entry name" value="PhoU-like_sf"/>
</dbReference>
<feature type="coiled-coil region" evidence="2">
    <location>
        <begin position="33"/>
        <end position="60"/>
    </location>
</feature>
<proteinExistence type="inferred from homology"/>
<dbReference type="InterPro" id="IPR052912">
    <property type="entry name" value="UPF0111_domain"/>
</dbReference>
<evidence type="ECO:0000256" key="1">
    <source>
        <dbReference type="ARBA" id="ARBA00008591"/>
    </source>
</evidence>
<protein>
    <recommendedName>
        <fullName evidence="5">DUF47 domain-containing protein</fullName>
    </recommendedName>
</protein>
<evidence type="ECO:0000313" key="4">
    <source>
        <dbReference type="Proteomes" id="UP000241639"/>
    </source>
</evidence>
<dbReference type="RefSeq" id="WP_170105481.1">
    <property type="nucleotide sequence ID" value="NZ_PZZP01000001.1"/>
</dbReference>
<organism evidence="3 4">
    <name type="scientific">Desmospora activa DSM 45169</name>
    <dbReference type="NCBI Taxonomy" id="1121389"/>
    <lineage>
        <taxon>Bacteria</taxon>
        <taxon>Bacillati</taxon>
        <taxon>Bacillota</taxon>
        <taxon>Bacilli</taxon>
        <taxon>Bacillales</taxon>
        <taxon>Thermoactinomycetaceae</taxon>
        <taxon>Desmospora</taxon>
    </lineage>
</organism>
<sequence>MFGFQRSKDSVFYQTLVEASGNIVEAMQLFRQNVETLDHKEEYAEKLKDLENKGDDYTHILLRELNQTFVTPLDREDILQLAVKLDDVLDGVEACASRFVYCHVEQTTPYLMQFAEILEKLAEHLQEAFIALEKKDYTTIQNQAVEINMLENQADRLMRESVGSLFENPTDPIELIKMKELYEQLEAVTDTAEDLADVLESVVLKYA</sequence>
<dbReference type="PANTHER" id="PTHR37298">
    <property type="entry name" value="UPF0111 PROTEIN YKAA"/>
    <property type="match status" value="1"/>
</dbReference>
<accession>A0A2T4ZDU0</accession>
<keyword evidence="2" id="KW-0175">Coiled coil</keyword>
<dbReference type="AlphaFoldDB" id="A0A2T4ZDU0"/>
<evidence type="ECO:0000313" key="3">
    <source>
        <dbReference type="EMBL" id="PTM60057.1"/>
    </source>
</evidence>
<dbReference type="Gene3D" id="1.20.58.220">
    <property type="entry name" value="Phosphate transport system protein phou homolog 2, domain 2"/>
    <property type="match status" value="1"/>
</dbReference>
<evidence type="ECO:0000256" key="2">
    <source>
        <dbReference type="SAM" id="Coils"/>
    </source>
</evidence>
<name>A0A2T4ZDU0_9BACL</name>
<feature type="coiled-coil region" evidence="2">
    <location>
        <begin position="115"/>
        <end position="198"/>
    </location>
</feature>
<dbReference type="PANTHER" id="PTHR37298:SF1">
    <property type="entry name" value="UPF0111 PROTEIN YKAA"/>
    <property type="match status" value="1"/>
</dbReference>
<dbReference type="Pfam" id="PF01865">
    <property type="entry name" value="PhoU_div"/>
    <property type="match status" value="1"/>
</dbReference>